<gene>
    <name evidence="1" type="ORF">PACLA_8A034471</name>
</gene>
<organism evidence="1 2">
    <name type="scientific">Paramuricea clavata</name>
    <name type="common">Red gorgonian</name>
    <name type="synonym">Violescent sea-whip</name>
    <dbReference type="NCBI Taxonomy" id="317549"/>
    <lineage>
        <taxon>Eukaryota</taxon>
        <taxon>Metazoa</taxon>
        <taxon>Cnidaria</taxon>
        <taxon>Anthozoa</taxon>
        <taxon>Octocorallia</taxon>
        <taxon>Malacalcyonacea</taxon>
        <taxon>Plexauridae</taxon>
        <taxon>Paramuricea</taxon>
    </lineage>
</organism>
<name>A0A6S7HJK7_PARCT</name>
<dbReference type="AlphaFoldDB" id="A0A6S7HJK7"/>
<comment type="caution">
    <text evidence="1">The sequence shown here is derived from an EMBL/GenBank/DDBJ whole genome shotgun (WGS) entry which is preliminary data.</text>
</comment>
<proteinExistence type="predicted"/>
<dbReference type="EMBL" id="CACRXK020005435">
    <property type="protein sequence ID" value="CAB4006185.1"/>
    <property type="molecule type" value="Genomic_DNA"/>
</dbReference>
<evidence type="ECO:0000313" key="2">
    <source>
        <dbReference type="Proteomes" id="UP001152795"/>
    </source>
</evidence>
<reference evidence="1" key="1">
    <citation type="submission" date="2020-04" db="EMBL/GenBank/DDBJ databases">
        <authorList>
            <person name="Alioto T."/>
            <person name="Alioto T."/>
            <person name="Gomez Garrido J."/>
        </authorList>
    </citation>
    <scope>NUCLEOTIDE SEQUENCE</scope>
    <source>
        <strain evidence="1">A484AB</strain>
    </source>
</reference>
<dbReference type="OrthoDB" id="5972888at2759"/>
<dbReference type="Proteomes" id="UP001152795">
    <property type="component" value="Unassembled WGS sequence"/>
</dbReference>
<keyword evidence="2" id="KW-1185">Reference proteome</keyword>
<protein>
    <submittedName>
        <fullName evidence="1">Uncharacterized protein</fullName>
    </submittedName>
</protein>
<sequence>MKVLFKILTLCIAISTQFKSESSSERQNYFKKIKERGDSLAPEEIISSHSVYTKVECSFKCNEEETCGGYNYRTKSKKHEINCQISKKSKASESGRNGEWTFYQDSQTVPPAKLGSLRLVSKTDSAFWYDRVTPYGDASNASDNMDMISAAFWKTKGHEIKITRSDDSSHTALLQTTSNCLQGGTFRSKIASYGNFRNGAVWASDQCLGSCPVTYGGQYETTAGFKQHNCSSNLQNSSYIGFWCDWNNGDGAVMMIGGGGRGCVRADHGIGITEKNAAKFGSGENYDFGNQAKELFFVN</sequence>
<accession>A0A6S7HJK7</accession>
<feature type="non-terminal residue" evidence="1">
    <location>
        <position position="299"/>
    </location>
</feature>
<evidence type="ECO:0000313" key="1">
    <source>
        <dbReference type="EMBL" id="CAB4006185.1"/>
    </source>
</evidence>